<evidence type="ECO:0000259" key="2">
    <source>
        <dbReference type="Pfam" id="PF00561"/>
    </source>
</evidence>
<dbReference type="GO" id="GO:0016020">
    <property type="term" value="C:membrane"/>
    <property type="evidence" value="ECO:0007669"/>
    <property type="project" value="TreeGrafter"/>
</dbReference>
<dbReference type="GO" id="GO:0016787">
    <property type="term" value="F:hydrolase activity"/>
    <property type="evidence" value="ECO:0007669"/>
    <property type="project" value="UniProtKB-KW"/>
</dbReference>
<sequence>MSDHPDPVAGTARVNGIELHFEIGGDGPPLLLISGLGQHSGAWAGVLPRLRQRFRTLVFDNRGTGRSAVPPGPYPIDAMADDAAALLEHLGIPVTAAVGWSLGGSVLQSMLIRHGRRLSAAVLLNAFPSYTELQHIWLDALIALRRSDASPEAKAAFAMPWGLTPLGLADHALAMQGVRAAAADPYPTSHAAFEAQAAGLRVYDARPGLPTVKTPTLVLAGAEDVLTPVAQSAEIASLIPGARLHVMGKGGHRMIVEYPDEVLRLIDGFVR</sequence>
<comment type="caution">
    <text evidence="3">The sequence shown here is derived from an EMBL/GenBank/DDBJ whole genome shotgun (WGS) entry which is preliminary data.</text>
</comment>
<keyword evidence="1 3" id="KW-0378">Hydrolase</keyword>
<dbReference type="RefSeq" id="WP_188610332.1">
    <property type="nucleotide sequence ID" value="NZ_BMGG01000006.1"/>
</dbReference>
<dbReference type="EMBL" id="BMGG01000006">
    <property type="protein sequence ID" value="GGC72320.1"/>
    <property type="molecule type" value="Genomic_DNA"/>
</dbReference>
<dbReference type="PANTHER" id="PTHR43798:SF31">
    <property type="entry name" value="AB HYDROLASE SUPERFAMILY PROTEIN YCLE"/>
    <property type="match status" value="1"/>
</dbReference>
<organism evidence="3 4">
    <name type="scientific">Chelatococcus reniformis</name>
    <dbReference type="NCBI Taxonomy" id="1494448"/>
    <lineage>
        <taxon>Bacteria</taxon>
        <taxon>Pseudomonadati</taxon>
        <taxon>Pseudomonadota</taxon>
        <taxon>Alphaproteobacteria</taxon>
        <taxon>Hyphomicrobiales</taxon>
        <taxon>Chelatococcaceae</taxon>
        <taxon>Chelatococcus</taxon>
    </lineage>
</organism>
<protein>
    <submittedName>
        <fullName evidence="3">Alpha/beta hydrolase fold protein</fullName>
    </submittedName>
</protein>
<dbReference type="Proteomes" id="UP000637002">
    <property type="component" value="Unassembled WGS sequence"/>
</dbReference>
<evidence type="ECO:0000313" key="3">
    <source>
        <dbReference type="EMBL" id="GGC72320.1"/>
    </source>
</evidence>
<dbReference type="Pfam" id="PF00561">
    <property type="entry name" value="Abhydrolase_1"/>
    <property type="match status" value="1"/>
</dbReference>
<dbReference type="PRINTS" id="PR00111">
    <property type="entry name" value="ABHYDROLASE"/>
</dbReference>
<keyword evidence="4" id="KW-1185">Reference proteome</keyword>
<reference evidence="3" key="1">
    <citation type="journal article" date="2014" name="Int. J. Syst. Evol. Microbiol.">
        <title>Complete genome sequence of Corynebacterium casei LMG S-19264T (=DSM 44701T), isolated from a smear-ripened cheese.</title>
        <authorList>
            <consortium name="US DOE Joint Genome Institute (JGI-PGF)"/>
            <person name="Walter F."/>
            <person name="Albersmeier A."/>
            <person name="Kalinowski J."/>
            <person name="Ruckert C."/>
        </authorList>
    </citation>
    <scope>NUCLEOTIDE SEQUENCE</scope>
    <source>
        <strain evidence="3">CGMCC 1.12919</strain>
    </source>
</reference>
<dbReference type="InterPro" id="IPR000073">
    <property type="entry name" value="AB_hydrolase_1"/>
</dbReference>
<accession>A0A916UGS0</accession>
<dbReference type="SUPFAM" id="SSF53474">
    <property type="entry name" value="alpha/beta-Hydrolases"/>
    <property type="match status" value="1"/>
</dbReference>
<reference evidence="3" key="2">
    <citation type="submission" date="2020-09" db="EMBL/GenBank/DDBJ databases">
        <authorList>
            <person name="Sun Q."/>
            <person name="Zhou Y."/>
        </authorList>
    </citation>
    <scope>NUCLEOTIDE SEQUENCE</scope>
    <source>
        <strain evidence="3">CGMCC 1.12919</strain>
    </source>
</reference>
<dbReference type="InterPro" id="IPR050266">
    <property type="entry name" value="AB_hydrolase_sf"/>
</dbReference>
<dbReference type="InterPro" id="IPR029058">
    <property type="entry name" value="AB_hydrolase_fold"/>
</dbReference>
<name>A0A916UGS0_9HYPH</name>
<evidence type="ECO:0000256" key="1">
    <source>
        <dbReference type="ARBA" id="ARBA00022801"/>
    </source>
</evidence>
<feature type="domain" description="AB hydrolase-1" evidence="2">
    <location>
        <begin position="28"/>
        <end position="255"/>
    </location>
</feature>
<dbReference type="PANTHER" id="PTHR43798">
    <property type="entry name" value="MONOACYLGLYCEROL LIPASE"/>
    <property type="match status" value="1"/>
</dbReference>
<dbReference type="Gene3D" id="3.40.50.1820">
    <property type="entry name" value="alpha/beta hydrolase"/>
    <property type="match status" value="1"/>
</dbReference>
<evidence type="ECO:0000313" key="4">
    <source>
        <dbReference type="Proteomes" id="UP000637002"/>
    </source>
</evidence>
<dbReference type="AlphaFoldDB" id="A0A916UGS0"/>
<gene>
    <name evidence="3" type="ORF">GCM10010994_33410</name>
</gene>
<proteinExistence type="predicted"/>